<evidence type="ECO:0000259" key="12">
    <source>
        <dbReference type="Pfam" id="PF04561"/>
    </source>
</evidence>
<feature type="domain" description="RNA polymerase Rpb2" evidence="11">
    <location>
        <begin position="980"/>
        <end position="1052"/>
    </location>
</feature>
<dbReference type="EC" id="2.7.7.6" evidence="6 8"/>
<dbReference type="InterPro" id="IPR007642">
    <property type="entry name" value="RNA_pol_Rpb2_2"/>
</dbReference>
<dbReference type="Pfam" id="PF04565">
    <property type="entry name" value="RNA_pol_Rpb2_3"/>
    <property type="match status" value="1"/>
</dbReference>
<dbReference type="InterPro" id="IPR019462">
    <property type="entry name" value="DNA-dir_RNA_pol_bsu_external_1"/>
</dbReference>
<evidence type="ECO:0000256" key="5">
    <source>
        <dbReference type="ARBA" id="ARBA00048552"/>
    </source>
</evidence>
<dbReference type="GO" id="GO:0032549">
    <property type="term" value="F:ribonucleoside binding"/>
    <property type="evidence" value="ECO:0007669"/>
    <property type="project" value="InterPro"/>
</dbReference>
<dbReference type="GO" id="GO:0000428">
    <property type="term" value="C:DNA-directed RNA polymerase complex"/>
    <property type="evidence" value="ECO:0007669"/>
    <property type="project" value="UniProtKB-KW"/>
</dbReference>
<dbReference type="Pfam" id="PF04561">
    <property type="entry name" value="RNA_pol_Rpb2_2"/>
    <property type="match status" value="1"/>
</dbReference>
<dbReference type="InterPro" id="IPR037034">
    <property type="entry name" value="RNA_pol_Rpb2_2_sf"/>
</dbReference>
<dbReference type="InterPro" id="IPR014724">
    <property type="entry name" value="RNA_pol_RPB2_OB-fold"/>
</dbReference>
<dbReference type="InterPro" id="IPR015712">
    <property type="entry name" value="DNA-dir_RNA_pol_su2"/>
</dbReference>
<keyword evidence="2 6" id="KW-0808">Transferase</keyword>
<comment type="similarity">
    <text evidence="6 7">Belongs to the RNA polymerase beta chain family.</text>
</comment>
<evidence type="ECO:0000313" key="16">
    <source>
        <dbReference type="EMBL" id="OGC49294.1"/>
    </source>
</evidence>
<dbReference type="GO" id="GO:0006351">
    <property type="term" value="P:DNA-templated transcription"/>
    <property type="evidence" value="ECO:0007669"/>
    <property type="project" value="UniProtKB-UniRule"/>
</dbReference>
<accession>A0A1F4UWH8</accession>
<dbReference type="GO" id="GO:0003677">
    <property type="term" value="F:DNA binding"/>
    <property type="evidence" value="ECO:0007669"/>
    <property type="project" value="UniProtKB-UniRule"/>
</dbReference>
<keyword evidence="3 6" id="KW-0548">Nucleotidyltransferase</keyword>
<dbReference type="PANTHER" id="PTHR20856">
    <property type="entry name" value="DNA-DIRECTED RNA POLYMERASE I SUBUNIT 2"/>
    <property type="match status" value="1"/>
</dbReference>
<dbReference type="Gene3D" id="2.40.50.100">
    <property type="match status" value="1"/>
</dbReference>
<feature type="domain" description="RNA polymerase beta subunit protrusion" evidence="13">
    <location>
        <begin position="59"/>
        <end position="348"/>
    </location>
</feature>
<evidence type="ECO:0000259" key="14">
    <source>
        <dbReference type="Pfam" id="PF04565"/>
    </source>
</evidence>
<dbReference type="Gene3D" id="2.30.150.10">
    <property type="entry name" value="DNA-directed RNA polymerase, beta subunit, external 1 domain"/>
    <property type="match status" value="1"/>
</dbReference>
<evidence type="ECO:0000256" key="8">
    <source>
        <dbReference type="RuleBase" id="RU363031"/>
    </source>
</evidence>
<evidence type="ECO:0000259" key="13">
    <source>
        <dbReference type="Pfam" id="PF04563"/>
    </source>
</evidence>
<dbReference type="InterPro" id="IPR037033">
    <property type="entry name" value="DNA-dir_RNAP_su2_hyb_sf"/>
</dbReference>
<dbReference type="InterPro" id="IPR007121">
    <property type="entry name" value="RNA_pol_bsu_CS"/>
</dbReference>
<feature type="compositionally biased region" description="Acidic residues" evidence="9">
    <location>
        <begin position="1059"/>
        <end position="1072"/>
    </location>
</feature>
<evidence type="ECO:0000259" key="10">
    <source>
        <dbReference type="Pfam" id="PF00562"/>
    </source>
</evidence>
<dbReference type="Gene3D" id="2.40.50.150">
    <property type="match status" value="1"/>
</dbReference>
<evidence type="ECO:0000256" key="6">
    <source>
        <dbReference type="HAMAP-Rule" id="MF_01321"/>
    </source>
</evidence>
<dbReference type="Gene3D" id="3.90.1800.10">
    <property type="entry name" value="RNA polymerase alpha subunit dimerisation domain"/>
    <property type="match status" value="1"/>
</dbReference>
<dbReference type="InterPro" id="IPR007641">
    <property type="entry name" value="RNA_pol_Rpb2_7"/>
</dbReference>
<comment type="function">
    <text evidence="6 8">DNA-dependent RNA polymerase catalyzes the transcription of DNA into RNA using the four ribonucleoside triphosphates as substrates.</text>
</comment>
<dbReference type="PROSITE" id="PS01166">
    <property type="entry name" value="RNA_POL_BETA"/>
    <property type="match status" value="1"/>
</dbReference>
<feature type="domain" description="RNA polymerase Rpb2" evidence="12">
    <location>
        <begin position="156"/>
        <end position="322"/>
    </location>
</feature>
<dbReference type="Pfam" id="PF04560">
    <property type="entry name" value="RNA_pol_Rpb2_7"/>
    <property type="match status" value="1"/>
</dbReference>
<protein>
    <recommendedName>
        <fullName evidence="6 8">DNA-directed RNA polymerase subunit beta</fullName>
        <shortName evidence="6">RNAP subunit beta</shortName>
        <ecNumber evidence="6 8">2.7.7.6</ecNumber>
    </recommendedName>
    <alternativeName>
        <fullName evidence="6">RNA polymerase subunit beta</fullName>
    </alternativeName>
    <alternativeName>
        <fullName evidence="6">Transcriptase subunit beta</fullName>
    </alternativeName>
</protein>
<evidence type="ECO:0000256" key="3">
    <source>
        <dbReference type="ARBA" id="ARBA00022695"/>
    </source>
</evidence>
<evidence type="ECO:0000256" key="9">
    <source>
        <dbReference type="SAM" id="MobiDB-lite"/>
    </source>
</evidence>
<dbReference type="InterPro" id="IPR007645">
    <property type="entry name" value="RNA_pol_Rpb2_3"/>
</dbReference>
<evidence type="ECO:0000256" key="4">
    <source>
        <dbReference type="ARBA" id="ARBA00023163"/>
    </source>
</evidence>
<name>A0A1F4UWH8_UNCKA</name>
<dbReference type="InterPro" id="IPR007644">
    <property type="entry name" value="RNA_pol_bsu_protrusion"/>
</dbReference>
<keyword evidence="1 6" id="KW-0240">DNA-directed RNA polymerase</keyword>
<dbReference type="FunFam" id="3.90.1800.10:FF:000001">
    <property type="entry name" value="DNA-directed RNA polymerase subunit beta"/>
    <property type="match status" value="1"/>
</dbReference>
<dbReference type="STRING" id="1802610.A2W32_04610"/>
<keyword evidence="4 6" id="KW-0804">Transcription</keyword>
<evidence type="ECO:0000256" key="7">
    <source>
        <dbReference type="RuleBase" id="RU000434"/>
    </source>
</evidence>
<evidence type="ECO:0000259" key="11">
    <source>
        <dbReference type="Pfam" id="PF04560"/>
    </source>
</evidence>
<proteinExistence type="inferred from homology"/>
<dbReference type="Gene3D" id="3.90.1110.10">
    <property type="entry name" value="RNA polymerase Rpb2, domain 2"/>
    <property type="match status" value="1"/>
</dbReference>
<feature type="region of interest" description="Disordered" evidence="9">
    <location>
        <begin position="1059"/>
        <end position="1084"/>
    </location>
</feature>
<dbReference type="GO" id="GO:0003899">
    <property type="term" value="F:DNA-directed RNA polymerase activity"/>
    <property type="evidence" value="ECO:0007669"/>
    <property type="project" value="UniProtKB-UniRule"/>
</dbReference>
<dbReference type="Pfam" id="PF00562">
    <property type="entry name" value="RNA_pol_Rpb2_6"/>
    <property type="match status" value="1"/>
</dbReference>
<feature type="domain" description="RNA polymerase Rpb2" evidence="14">
    <location>
        <begin position="382"/>
        <end position="450"/>
    </location>
</feature>
<evidence type="ECO:0000256" key="2">
    <source>
        <dbReference type="ARBA" id="ARBA00022679"/>
    </source>
</evidence>
<evidence type="ECO:0000256" key="1">
    <source>
        <dbReference type="ARBA" id="ARBA00022478"/>
    </source>
</evidence>
<dbReference type="CDD" id="cd00653">
    <property type="entry name" value="RNA_pol_B_RPB2"/>
    <property type="match status" value="1"/>
</dbReference>
<evidence type="ECO:0000259" key="15">
    <source>
        <dbReference type="Pfam" id="PF10385"/>
    </source>
</evidence>
<comment type="caution">
    <text evidence="16">The sequence shown here is derived from an EMBL/GenBank/DDBJ whole genome shotgun (WGS) entry which is preliminary data.</text>
</comment>
<dbReference type="Pfam" id="PF10385">
    <property type="entry name" value="RNA_pol_Rpb2_45"/>
    <property type="match status" value="1"/>
</dbReference>
<dbReference type="Gene3D" id="3.90.1100.10">
    <property type="match status" value="1"/>
</dbReference>
<dbReference type="Pfam" id="PF04563">
    <property type="entry name" value="RNA_pol_Rpb2_1"/>
    <property type="match status" value="1"/>
</dbReference>
<organism evidence="16 17">
    <name type="scientific">candidate division WWE3 bacterium RBG_16_37_10</name>
    <dbReference type="NCBI Taxonomy" id="1802610"/>
    <lineage>
        <taxon>Bacteria</taxon>
        <taxon>Katanobacteria</taxon>
    </lineage>
</organism>
<dbReference type="InterPro" id="IPR010243">
    <property type="entry name" value="RNA_pol_bsu_bac"/>
</dbReference>
<feature type="domain" description="DNA-directed RNA polymerase subunit 2 hybrid-binding" evidence="10">
    <location>
        <begin position="592"/>
        <end position="978"/>
    </location>
</feature>
<comment type="subunit">
    <text evidence="6 8">The RNAP catalytic core consists of 2 alpha, 1 beta, 1 beta' and 1 omega subunit. When a sigma factor is associated with the core the holoenzyme is formed, which can initiate transcription.</text>
</comment>
<dbReference type="Gene3D" id="2.40.270.10">
    <property type="entry name" value="DNA-directed RNA polymerase, subunit 2, domain 6"/>
    <property type="match status" value="2"/>
</dbReference>
<feature type="domain" description="DNA-directed RNA polymerase beta subunit external 1" evidence="15">
    <location>
        <begin position="471"/>
        <end position="528"/>
    </location>
</feature>
<dbReference type="InterPro" id="IPR007120">
    <property type="entry name" value="DNA-dir_RNAP_su2_dom"/>
</dbReference>
<dbReference type="SUPFAM" id="SSF64484">
    <property type="entry name" value="beta and beta-prime subunits of DNA dependent RNA-polymerase"/>
    <property type="match status" value="1"/>
</dbReference>
<feature type="compositionally biased region" description="Basic and acidic residues" evidence="9">
    <location>
        <begin position="1073"/>
        <end position="1084"/>
    </location>
</feature>
<reference evidence="16 17" key="1">
    <citation type="journal article" date="2016" name="Nat. Commun.">
        <title>Thousands of microbial genomes shed light on interconnected biogeochemical processes in an aquifer system.</title>
        <authorList>
            <person name="Anantharaman K."/>
            <person name="Brown C.T."/>
            <person name="Hug L.A."/>
            <person name="Sharon I."/>
            <person name="Castelle C.J."/>
            <person name="Probst A.J."/>
            <person name="Thomas B.C."/>
            <person name="Singh A."/>
            <person name="Wilkins M.J."/>
            <person name="Karaoz U."/>
            <person name="Brodie E.L."/>
            <person name="Williams K.H."/>
            <person name="Hubbard S.S."/>
            <person name="Banfield J.F."/>
        </authorList>
    </citation>
    <scope>NUCLEOTIDE SEQUENCE [LARGE SCALE GENOMIC DNA]</scope>
</reference>
<dbReference type="EMBL" id="MEUT01000053">
    <property type="protein sequence ID" value="OGC49294.1"/>
    <property type="molecule type" value="Genomic_DNA"/>
</dbReference>
<dbReference type="HAMAP" id="MF_01321">
    <property type="entry name" value="RNApol_bact_RpoB"/>
    <property type="match status" value="1"/>
</dbReference>
<dbReference type="InterPro" id="IPR042107">
    <property type="entry name" value="DNA-dir_RNA_pol_bsu_ext_1_sf"/>
</dbReference>
<comment type="catalytic activity">
    <reaction evidence="5 6 8">
        <text>RNA(n) + a ribonucleoside 5'-triphosphate = RNA(n+1) + diphosphate</text>
        <dbReference type="Rhea" id="RHEA:21248"/>
        <dbReference type="Rhea" id="RHEA-COMP:14527"/>
        <dbReference type="Rhea" id="RHEA-COMP:17342"/>
        <dbReference type="ChEBI" id="CHEBI:33019"/>
        <dbReference type="ChEBI" id="CHEBI:61557"/>
        <dbReference type="ChEBI" id="CHEBI:140395"/>
        <dbReference type="EC" id="2.7.7.6"/>
    </reaction>
</comment>
<dbReference type="NCBIfam" id="NF001616">
    <property type="entry name" value="PRK00405.1"/>
    <property type="match status" value="1"/>
</dbReference>
<dbReference type="Proteomes" id="UP000177371">
    <property type="component" value="Unassembled WGS sequence"/>
</dbReference>
<sequence>MRHNFSKRKVTLPLPNLLGIQLESYQWLREKGLNEILEELGIIEDYSGRGWVLKLSGAEIQKENISVNEALHSGRTYDAPWYVSAVLEDPIVKKSKKQQIYMGDIPLMTARGTFIINGVERVIVNQLIRSEGVLFTGAPSPVTGQFLGGAKVLPKNGVWLEIETSRSGVISVKIDRKRKITISTLLRVFGLETEDDIRNAFKDFETNPETNFTEATIAKDPSSNYDEACLEIYRKMRPGEPLVVENARALVDSMFFNKRRYSLGEVGRFKFNQVLGLNFPNDPKHRLLQLEDLVKIVSRIIELNNGLGEPSDVDHLGNRRVKSVGELLQNQIRIGFLQMEKNIKEKMSLAPRNELPEPNLLVSPRAVAAKIHSFFATGQLSQFQDQQNPLTSLDHLRRLSVMGPGGLTKERASMAVRDVHYSSFGRICPVRTPEGPNIGLINYLAMYAKVNRYGFLETPYIKLEKEIDGRIRVTGEVAYLAAYDEEGVYVTDSSVQLDENNYIVQKQIPLRMGGNFILGDVSHAQYMELVPRQIVGISAGLIPFLSNDDISRALMGTQQMSQAVPLVKAETPIVGTDIEIEISKNANAVVFAEDNGAVLFADASKVIVNYEGRRNKVEYTPTKFTKSNLDTCYNQTVRVSTGQKINKGDILIEGPGVQKGELAIGTNVIVGYMIWEGYEYEDGIIISDRLVKDDVLTSIHVSDYTMSVLETKLGPEEITRDIPNLPEDALRNLDEEGIVAIGSKVRSGDVLVGKVAPKGEADLSAEERLLRAIFGEKAKDVRDNSLIIPHGEHGVVIGVKRVNRKQNDELPAGVLEEITVYVAQQKKIEIGDKLAGRHGNKGVISAIVSSVDMPHLEDGTPIDIVFSSEAVLKRMNVGQILEAPLGMAGEKLNKLYSIPALEAVVEKEIELELQEANIPLNGKRKLIDGRSGEYFDNEVVVGNTYILKLIHMSEEKMHARSTGPYSLITQQPLGGKAQFGGQRFGEMEVWALEAYGAAHILQEMLTIKSDDLVGRTQAYSAIIQNKQIPESSVPETFKLLVRKMNGLGLGLEAIGGEVIEEGESAEPETTGENEEKIVVESEVK</sequence>
<evidence type="ECO:0000313" key="17">
    <source>
        <dbReference type="Proteomes" id="UP000177371"/>
    </source>
</evidence>
<dbReference type="AlphaFoldDB" id="A0A1F4UWH8"/>
<gene>
    <name evidence="6" type="primary">rpoB</name>
    <name evidence="16" type="ORF">A2W32_04610</name>
</gene>